<proteinExistence type="predicted"/>
<dbReference type="EMBL" id="JACLRA010000001">
    <property type="protein sequence ID" value="MBC2862682.1"/>
    <property type="molecule type" value="Genomic_DNA"/>
</dbReference>
<evidence type="ECO:0000313" key="1">
    <source>
        <dbReference type="EMBL" id="MBC2862682.1"/>
    </source>
</evidence>
<comment type="caution">
    <text evidence="1">The sequence shown here is derived from an EMBL/GenBank/DDBJ whole genome shotgun (WGS) entry which is preliminary data.</text>
</comment>
<protein>
    <submittedName>
        <fullName evidence="1">Uncharacterized protein</fullName>
    </submittedName>
</protein>
<reference evidence="1 2" key="1">
    <citation type="submission" date="2020-08" db="EMBL/GenBank/DDBJ databases">
        <title>Tigecycline and colistin resistance in Klebsiella pneumoniae.</title>
        <authorList>
            <person name="Ramesh N."/>
            <person name="Shanthini T."/>
            <person name="Prasanth M."/>
            <person name="Senthilkumar N."/>
            <person name="Meesala Krishna M."/>
            <person name="Guruswami G."/>
        </authorList>
    </citation>
    <scope>NUCLEOTIDE SEQUENCE [LARGE SCALE GENOMIC DNA]</scope>
    <source>
        <strain evidence="1 2">SHM 84</strain>
    </source>
</reference>
<sequence length="74" mass="8638">MTEADYAKFKSHAEALCFDSGALSSDRLWHFEPKSFIRHFRKCSWLDSEVIEKVMTANASKKIKMHLKVLKILH</sequence>
<name>A0A7X1HTB7_KLEPN</name>
<organism evidence="1 2">
    <name type="scientific">Klebsiella pneumoniae</name>
    <dbReference type="NCBI Taxonomy" id="573"/>
    <lineage>
        <taxon>Bacteria</taxon>
        <taxon>Pseudomonadati</taxon>
        <taxon>Pseudomonadota</taxon>
        <taxon>Gammaproteobacteria</taxon>
        <taxon>Enterobacterales</taxon>
        <taxon>Enterobacteriaceae</taxon>
        <taxon>Klebsiella/Raoultella group</taxon>
        <taxon>Klebsiella</taxon>
        <taxon>Klebsiella pneumoniae complex</taxon>
    </lineage>
</organism>
<gene>
    <name evidence="1" type="ORF">H7U16_14385</name>
</gene>
<evidence type="ECO:0000313" key="2">
    <source>
        <dbReference type="Proteomes" id="UP000592342"/>
    </source>
</evidence>
<accession>A0A7X1HTB7</accession>
<dbReference type="AlphaFoldDB" id="A0A7X1HTB7"/>
<dbReference type="Proteomes" id="UP000592342">
    <property type="component" value="Unassembled WGS sequence"/>
</dbReference>